<sequence length="475" mass="48231">MHFTRSLLLYVAWMLYAATTASASCNANNCLRGLPPAIRASAFPTRPGTADCSSYFMVTVSTSTVSNTQTITVVSETITPTAIPAYASDCEGSTGYSSACSCIGVTQATTTIGASSTPINTANGYAIVSPNSCPSPVAPTGTPIGQSNSSFSDEFGGLQYQQFPGSEFIISNGNDTLYVDLSSPHAAVISDSSGDTLIMYDNGTFVAFLANCGLEIVSTWPLPSAPADKARRAGGELEARQASGVLCNAVQFFCNDWRGVGLAALATSVGCHAIGAAIGQVVGGGIGFLGNALGPEVGIPATILGVVVGKKYGEYACNVGVAILLFELCKACPATNCPPGTISCNGGPCQDALSDPNNCESCGNVCPSGVCINAQCSAPVCAGSTCNSLNSCGGSCFCFETADGTGFCGPSESCSPLPDCNLTQDCQQGWVCATGTCCGRNVCLQACGVALARRELAVGGNATELYTNGWVNLGL</sequence>
<protein>
    <submittedName>
        <fullName evidence="2">Uncharacterized protein</fullName>
    </submittedName>
</protein>
<evidence type="ECO:0000256" key="1">
    <source>
        <dbReference type="SAM" id="SignalP"/>
    </source>
</evidence>
<feature type="chain" id="PRO_5012069436" evidence="1">
    <location>
        <begin position="24"/>
        <end position="475"/>
    </location>
</feature>
<proteinExistence type="predicted"/>
<feature type="signal peptide" evidence="1">
    <location>
        <begin position="1"/>
        <end position="23"/>
    </location>
</feature>
<accession>A0A1L7XRW5</accession>
<organism evidence="2 3">
    <name type="scientific">Phialocephala subalpina</name>
    <dbReference type="NCBI Taxonomy" id="576137"/>
    <lineage>
        <taxon>Eukaryota</taxon>
        <taxon>Fungi</taxon>
        <taxon>Dikarya</taxon>
        <taxon>Ascomycota</taxon>
        <taxon>Pezizomycotina</taxon>
        <taxon>Leotiomycetes</taxon>
        <taxon>Helotiales</taxon>
        <taxon>Mollisiaceae</taxon>
        <taxon>Phialocephala</taxon>
        <taxon>Phialocephala fortinii species complex</taxon>
    </lineage>
</organism>
<keyword evidence="3" id="KW-1185">Reference proteome</keyword>
<reference evidence="2 3" key="1">
    <citation type="submission" date="2016-03" db="EMBL/GenBank/DDBJ databases">
        <authorList>
            <person name="Ploux O."/>
        </authorList>
    </citation>
    <scope>NUCLEOTIDE SEQUENCE [LARGE SCALE GENOMIC DNA]</scope>
    <source>
        <strain evidence="2 3">UAMH 11012</strain>
    </source>
</reference>
<gene>
    <name evidence="2" type="ORF">PAC_17700</name>
</gene>
<dbReference type="PROSITE" id="PS51257">
    <property type="entry name" value="PROKAR_LIPOPROTEIN"/>
    <property type="match status" value="1"/>
</dbReference>
<dbReference type="Proteomes" id="UP000184330">
    <property type="component" value="Unassembled WGS sequence"/>
</dbReference>
<evidence type="ECO:0000313" key="2">
    <source>
        <dbReference type="EMBL" id="CZR67801.1"/>
    </source>
</evidence>
<dbReference type="STRING" id="576137.A0A1L7XRW5"/>
<keyword evidence="1" id="KW-0732">Signal</keyword>
<dbReference type="AlphaFoldDB" id="A0A1L7XRW5"/>
<dbReference type="OrthoDB" id="3548443at2759"/>
<dbReference type="EMBL" id="FJOG01000047">
    <property type="protein sequence ID" value="CZR67801.1"/>
    <property type="molecule type" value="Genomic_DNA"/>
</dbReference>
<evidence type="ECO:0000313" key="3">
    <source>
        <dbReference type="Proteomes" id="UP000184330"/>
    </source>
</evidence>
<name>A0A1L7XRW5_9HELO</name>